<dbReference type="Gene3D" id="3.10.129.10">
    <property type="entry name" value="Hotdog Thioesterase"/>
    <property type="match status" value="1"/>
</dbReference>
<dbReference type="GO" id="GO:0005777">
    <property type="term" value="C:peroxisome"/>
    <property type="evidence" value="ECO:0007669"/>
    <property type="project" value="TreeGrafter"/>
</dbReference>
<feature type="domain" description="MaoC-like" evidence="1">
    <location>
        <begin position="170"/>
        <end position="285"/>
    </location>
</feature>
<evidence type="ECO:0000259" key="1">
    <source>
        <dbReference type="Pfam" id="PF01575"/>
    </source>
</evidence>
<dbReference type="InterPro" id="IPR054357">
    <property type="entry name" value="MFE-2_N"/>
</dbReference>
<feature type="domain" description="Peroxisomal multifunctional enzyme type 2-like N-terminal" evidence="2">
    <location>
        <begin position="25"/>
        <end position="154"/>
    </location>
</feature>
<dbReference type="GO" id="GO:0044594">
    <property type="term" value="F:17-beta-hydroxysteroid dehydrogenase (NAD+) activity"/>
    <property type="evidence" value="ECO:0007669"/>
    <property type="project" value="TreeGrafter"/>
</dbReference>
<dbReference type="EMBL" id="CAJZBQ010000056">
    <property type="protein sequence ID" value="CAG9333243.1"/>
    <property type="molecule type" value="Genomic_DNA"/>
</dbReference>
<sequence length="300" mass="33165">MKPAKVVPDLVRGFKIGGTQTQSWVERDIILYALGVGMSRDPMDTKELSFTYENAENFKVLPTFGATIGSIGAVFEGLVSCPGMPNFNPMMLLHGEQKLEFFKPFPQRQRVTMTSEIADIADKIKGALVTFSSDVKDESGSIICRNTSKMFIRGIGGFGDKGKLQDSLPNVPQRPPCKVASDVTTPNQAILYRLSGDTNPLHIDPNMAAMGGFDRPILHGLCSFGIAGKAVLKEFCDYDVTKFKSIAVRFTRHVFPGETLLTEMWKEGNKVIFAQKTQEREGKMTTQGYVELNEDPQPKI</sequence>
<name>A0AAU9K402_9CILI</name>
<gene>
    <name evidence="3" type="ORF">BSTOLATCC_MIC58061</name>
</gene>
<dbReference type="PANTHER" id="PTHR13078:SF56">
    <property type="entry name" value="PEROXISOMAL MULTIFUNCTIONAL ENZYME TYPE 2"/>
    <property type="match status" value="1"/>
</dbReference>
<reference evidence="3" key="1">
    <citation type="submission" date="2021-09" db="EMBL/GenBank/DDBJ databases">
        <authorList>
            <consortium name="AG Swart"/>
            <person name="Singh M."/>
            <person name="Singh A."/>
            <person name="Seah K."/>
            <person name="Emmerich C."/>
        </authorList>
    </citation>
    <scope>NUCLEOTIDE SEQUENCE</scope>
    <source>
        <strain evidence="3">ATCC30299</strain>
    </source>
</reference>
<evidence type="ECO:0000313" key="4">
    <source>
        <dbReference type="Proteomes" id="UP001162131"/>
    </source>
</evidence>
<dbReference type="InterPro" id="IPR002539">
    <property type="entry name" value="MaoC-like_dom"/>
</dbReference>
<dbReference type="PANTHER" id="PTHR13078">
    <property type="entry name" value="PEROXISOMAL MULTIFUNCTIONAL ENZYME TYPE 2-RELATED"/>
    <property type="match status" value="1"/>
</dbReference>
<dbReference type="InterPro" id="IPR029069">
    <property type="entry name" value="HotDog_dom_sf"/>
</dbReference>
<dbReference type="CDD" id="cd03448">
    <property type="entry name" value="HDE_HSD"/>
    <property type="match status" value="1"/>
</dbReference>
<protein>
    <recommendedName>
        <fullName evidence="5">MaoC-like domain-containing protein</fullName>
    </recommendedName>
</protein>
<accession>A0AAU9K402</accession>
<dbReference type="AlphaFoldDB" id="A0AAU9K402"/>
<dbReference type="Pfam" id="PF22622">
    <property type="entry name" value="MFE-2_hydrat-2_N"/>
    <property type="match status" value="1"/>
</dbReference>
<comment type="caution">
    <text evidence="3">The sequence shown here is derived from an EMBL/GenBank/DDBJ whole genome shotgun (WGS) entry which is preliminary data.</text>
</comment>
<dbReference type="SUPFAM" id="SSF54637">
    <property type="entry name" value="Thioesterase/thiol ester dehydrase-isomerase"/>
    <property type="match status" value="2"/>
</dbReference>
<dbReference type="GO" id="GO:0003857">
    <property type="term" value="F:(3S)-3-hydroxyacyl-CoA dehydrogenase (NAD+) activity"/>
    <property type="evidence" value="ECO:0007669"/>
    <property type="project" value="TreeGrafter"/>
</dbReference>
<dbReference type="Proteomes" id="UP001162131">
    <property type="component" value="Unassembled WGS sequence"/>
</dbReference>
<organism evidence="3 4">
    <name type="scientific">Blepharisma stoltei</name>
    <dbReference type="NCBI Taxonomy" id="1481888"/>
    <lineage>
        <taxon>Eukaryota</taxon>
        <taxon>Sar</taxon>
        <taxon>Alveolata</taxon>
        <taxon>Ciliophora</taxon>
        <taxon>Postciliodesmatophora</taxon>
        <taxon>Heterotrichea</taxon>
        <taxon>Heterotrichida</taxon>
        <taxon>Blepharismidae</taxon>
        <taxon>Blepharisma</taxon>
    </lineage>
</organism>
<proteinExistence type="predicted"/>
<dbReference type="GO" id="GO:0004300">
    <property type="term" value="F:enoyl-CoA hydratase activity"/>
    <property type="evidence" value="ECO:0007669"/>
    <property type="project" value="TreeGrafter"/>
</dbReference>
<evidence type="ECO:0000259" key="2">
    <source>
        <dbReference type="Pfam" id="PF22622"/>
    </source>
</evidence>
<evidence type="ECO:0000313" key="3">
    <source>
        <dbReference type="EMBL" id="CAG9333243.1"/>
    </source>
</evidence>
<evidence type="ECO:0008006" key="5">
    <source>
        <dbReference type="Google" id="ProtNLM"/>
    </source>
</evidence>
<dbReference type="GO" id="GO:0006635">
    <property type="term" value="P:fatty acid beta-oxidation"/>
    <property type="evidence" value="ECO:0007669"/>
    <property type="project" value="TreeGrafter"/>
</dbReference>
<keyword evidence="4" id="KW-1185">Reference proteome</keyword>
<dbReference type="Pfam" id="PF01575">
    <property type="entry name" value="MaoC_dehydratas"/>
    <property type="match status" value="1"/>
</dbReference>